<dbReference type="PROSITE" id="PS00108">
    <property type="entry name" value="PROTEIN_KINASE_ST"/>
    <property type="match status" value="1"/>
</dbReference>
<dbReference type="GO" id="GO:0045944">
    <property type="term" value="P:positive regulation of transcription by RNA polymerase II"/>
    <property type="evidence" value="ECO:0007669"/>
    <property type="project" value="TreeGrafter"/>
</dbReference>
<dbReference type="PROSITE" id="PS00107">
    <property type="entry name" value="PROTEIN_KINASE_ATP"/>
    <property type="match status" value="1"/>
</dbReference>
<dbReference type="InterPro" id="IPR050494">
    <property type="entry name" value="Ser_Thr_dual-spec_kinase"/>
</dbReference>
<evidence type="ECO:0000256" key="4">
    <source>
        <dbReference type="ARBA" id="ARBA00022777"/>
    </source>
</evidence>
<organism evidence="9 10">
    <name type="scientific">Scomber scombrus</name>
    <name type="common">Atlantic mackerel</name>
    <name type="synonym">Scomber vernalis</name>
    <dbReference type="NCBI Taxonomy" id="13677"/>
    <lineage>
        <taxon>Eukaryota</taxon>
        <taxon>Metazoa</taxon>
        <taxon>Chordata</taxon>
        <taxon>Craniata</taxon>
        <taxon>Vertebrata</taxon>
        <taxon>Euteleostomi</taxon>
        <taxon>Actinopterygii</taxon>
        <taxon>Neopterygii</taxon>
        <taxon>Teleostei</taxon>
        <taxon>Neoteleostei</taxon>
        <taxon>Acanthomorphata</taxon>
        <taxon>Pelagiaria</taxon>
        <taxon>Scombriformes</taxon>
        <taxon>Scombridae</taxon>
        <taxon>Scomber</taxon>
    </lineage>
</organism>
<dbReference type="Gene3D" id="3.30.200.20">
    <property type="entry name" value="Phosphorylase Kinase, domain 1"/>
    <property type="match status" value="1"/>
</dbReference>
<evidence type="ECO:0000256" key="6">
    <source>
        <dbReference type="PROSITE-ProRule" id="PRU10141"/>
    </source>
</evidence>
<feature type="region of interest" description="Disordered" evidence="7">
    <location>
        <begin position="399"/>
        <end position="545"/>
    </location>
</feature>
<dbReference type="GO" id="GO:0004713">
    <property type="term" value="F:protein tyrosine kinase activity"/>
    <property type="evidence" value="ECO:0007669"/>
    <property type="project" value="TreeGrafter"/>
</dbReference>
<name>A0AAV1QCH0_SCOSC</name>
<dbReference type="GO" id="GO:0004674">
    <property type="term" value="F:protein serine/threonine kinase activity"/>
    <property type="evidence" value="ECO:0007669"/>
    <property type="project" value="UniProtKB-KW"/>
</dbReference>
<feature type="domain" description="Protein kinase" evidence="8">
    <location>
        <begin position="29"/>
        <end position="350"/>
    </location>
</feature>
<sequence length="584" mass="65337">MSSEKETTGTKPEFKIEKHAVLPSPSGKYQIESFLGEGSFGKVAQCLKLGSNEKMAIKIVSKKDAKYGKREVRMLKHLIGLDLNKHNLVNFIEDFKYRGNICMVFEKLDISLWDLMRWRFSKPLSLSELRVIAQQLLVALDALKSIGLVHTDIKPDNVMLVNERSKSLKLKLIDFGLAYEVSSLKCGTVVQALGFRAPEVILGLPLKEAMDMWGVGCVLAFMYLGTNLHSTQCQYEVIRAIVQLQGQPDNCLLTSGMYTPVFFQKIQDDPPSWRLKTSTEYETTTGNKIIPYGGAGSRRSTLFSVDGMEKMKDPTEFEDKAAFVSIMKRMLHVDYKKRITPKAALGHCFITLKHADTNSPYVTSAHMTIDKCRLEMSSVKYKSFKTSSEAMRLGLEYVTKSDDSSSSDESEASLDEVPVPRPITNNRRAAEMRPPATNKPAAEKRPPSDKRPATDNRPATAKRPATDKRPPYTNRPAAEKRPPYHKKTAVDKKPAANKSSAAYKRPPADTRPAADNRPPHINKEASPSSMKCNSSPSRRGDEDSSGLVEVKCGKTFFKRVGRFFSRMREHMTVCLRGNTVTPLP</sequence>
<comment type="caution">
    <text evidence="9">The sequence shown here is derived from an EMBL/GenBank/DDBJ whole genome shotgun (WGS) entry which is preliminary data.</text>
</comment>
<proteinExistence type="predicted"/>
<dbReference type="GO" id="GO:0046332">
    <property type="term" value="F:SMAD binding"/>
    <property type="evidence" value="ECO:0007669"/>
    <property type="project" value="TreeGrafter"/>
</dbReference>
<dbReference type="InterPro" id="IPR008271">
    <property type="entry name" value="Ser/Thr_kinase_AS"/>
</dbReference>
<dbReference type="PANTHER" id="PTHR24058:SF53">
    <property type="entry name" value="HOMEODOMAIN-INTERACTING PROTEIN KINASE 2"/>
    <property type="match status" value="1"/>
</dbReference>
<protein>
    <submittedName>
        <fullName evidence="9">Homeodomain-interacting protein kinase 3-like</fullName>
    </submittedName>
</protein>
<feature type="compositionally biased region" description="Low complexity" evidence="7">
    <location>
        <begin position="526"/>
        <end position="537"/>
    </location>
</feature>
<keyword evidence="9" id="KW-0371">Homeobox</keyword>
<dbReference type="Gene3D" id="1.10.510.10">
    <property type="entry name" value="Transferase(Phosphotransferase) domain 1"/>
    <property type="match status" value="1"/>
</dbReference>
<dbReference type="GO" id="GO:0005524">
    <property type="term" value="F:ATP binding"/>
    <property type="evidence" value="ECO:0007669"/>
    <property type="project" value="UniProtKB-UniRule"/>
</dbReference>
<evidence type="ECO:0000256" key="3">
    <source>
        <dbReference type="ARBA" id="ARBA00022741"/>
    </source>
</evidence>
<accession>A0AAV1QCH0</accession>
<feature type="compositionally biased region" description="Basic and acidic residues" evidence="7">
    <location>
        <begin position="477"/>
        <end position="494"/>
    </location>
</feature>
<keyword evidence="9" id="KW-0238">DNA-binding</keyword>
<dbReference type="GO" id="GO:0005737">
    <property type="term" value="C:cytoplasm"/>
    <property type="evidence" value="ECO:0007669"/>
    <property type="project" value="TreeGrafter"/>
</dbReference>
<keyword evidence="4 9" id="KW-0418">Kinase</keyword>
<dbReference type="Pfam" id="PF00069">
    <property type="entry name" value="Pkinase"/>
    <property type="match status" value="1"/>
</dbReference>
<dbReference type="GO" id="GO:0016605">
    <property type="term" value="C:PML body"/>
    <property type="evidence" value="ECO:0007669"/>
    <property type="project" value="TreeGrafter"/>
</dbReference>
<evidence type="ECO:0000256" key="5">
    <source>
        <dbReference type="ARBA" id="ARBA00022840"/>
    </source>
</evidence>
<dbReference type="GO" id="GO:0003677">
    <property type="term" value="F:DNA binding"/>
    <property type="evidence" value="ECO:0007669"/>
    <property type="project" value="UniProtKB-KW"/>
</dbReference>
<reference evidence="9 10" key="1">
    <citation type="submission" date="2024-01" db="EMBL/GenBank/DDBJ databases">
        <authorList>
            <person name="Alioto T."/>
            <person name="Alioto T."/>
            <person name="Gomez Garrido J."/>
        </authorList>
    </citation>
    <scope>NUCLEOTIDE SEQUENCE [LARGE SCALE GENOMIC DNA]</scope>
</reference>
<evidence type="ECO:0000256" key="2">
    <source>
        <dbReference type="ARBA" id="ARBA00022679"/>
    </source>
</evidence>
<keyword evidence="3 6" id="KW-0547">Nucleotide-binding</keyword>
<dbReference type="GO" id="GO:0007224">
    <property type="term" value="P:smoothened signaling pathway"/>
    <property type="evidence" value="ECO:0007669"/>
    <property type="project" value="TreeGrafter"/>
</dbReference>
<evidence type="ECO:0000256" key="1">
    <source>
        <dbReference type="ARBA" id="ARBA00022527"/>
    </source>
</evidence>
<evidence type="ECO:0000313" key="9">
    <source>
        <dbReference type="EMBL" id="CAK6981951.1"/>
    </source>
</evidence>
<dbReference type="InterPro" id="IPR011009">
    <property type="entry name" value="Kinase-like_dom_sf"/>
</dbReference>
<dbReference type="GO" id="GO:0042771">
    <property type="term" value="P:intrinsic apoptotic signaling pathway in response to DNA damage by p53 class mediator"/>
    <property type="evidence" value="ECO:0007669"/>
    <property type="project" value="TreeGrafter"/>
</dbReference>
<keyword evidence="5 6" id="KW-0067">ATP-binding</keyword>
<dbReference type="InterPro" id="IPR000719">
    <property type="entry name" value="Prot_kinase_dom"/>
</dbReference>
<evidence type="ECO:0000313" key="10">
    <source>
        <dbReference type="Proteomes" id="UP001314229"/>
    </source>
</evidence>
<dbReference type="PANTHER" id="PTHR24058">
    <property type="entry name" value="DUAL SPECIFICITY PROTEIN KINASE"/>
    <property type="match status" value="1"/>
</dbReference>
<dbReference type="GO" id="GO:0003714">
    <property type="term" value="F:transcription corepressor activity"/>
    <property type="evidence" value="ECO:0007669"/>
    <property type="project" value="TreeGrafter"/>
</dbReference>
<dbReference type="SUPFAM" id="SSF56112">
    <property type="entry name" value="Protein kinase-like (PK-like)"/>
    <property type="match status" value="1"/>
</dbReference>
<dbReference type="SMART" id="SM00220">
    <property type="entry name" value="S_TKc"/>
    <property type="match status" value="1"/>
</dbReference>
<dbReference type="PROSITE" id="PS50011">
    <property type="entry name" value="PROTEIN_KINASE_DOM"/>
    <property type="match status" value="1"/>
</dbReference>
<dbReference type="InterPro" id="IPR017441">
    <property type="entry name" value="Protein_kinase_ATP_BS"/>
</dbReference>
<dbReference type="GO" id="GO:0003713">
    <property type="term" value="F:transcription coactivator activity"/>
    <property type="evidence" value="ECO:0007669"/>
    <property type="project" value="TreeGrafter"/>
</dbReference>
<keyword evidence="2" id="KW-0808">Transferase</keyword>
<evidence type="ECO:0000259" key="8">
    <source>
        <dbReference type="PROSITE" id="PS50011"/>
    </source>
</evidence>
<gene>
    <name evidence="9" type="ORF">FSCOSCO3_A034378</name>
</gene>
<dbReference type="Proteomes" id="UP001314229">
    <property type="component" value="Unassembled WGS sequence"/>
</dbReference>
<feature type="compositionally biased region" description="Basic and acidic residues" evidence="7">
    <location>
        <begin position="506"/>
        <end position="523"/>
    </location>
</feature>
<feature type="compositionally biased region" description="Acidic residues" evidence="7">
    <location>
        <begin position="405"/>
        <end position="414"/>
    </location>
</feature>
<feature type="compositionally biased region" description="Basic and acidic residues" evidence="7">
    <location>
        <begin position="441"/>
        <end position="454"/>
    </location>
</feature>
<keyword evidence="10" id="KW-1185">Reference proteome</keyword>
<evidence type="ECO:0000256" key="7">
    <source>
        <dbReference type="SAM" id="MobiDB-lite"/>
    </source>
</evidence>
<dbReference type="AlphaFoldDB" id="A0AAV1QCH0"/>
<keyword evidence="1" id="KW-0723">Serine/threonine-protein kinase</keyword>
<dbReference type="EMBL" id="CAWUFR010000925">
    <property type="protein sequence ID" value="CAK6981951.1"/>
    <property type="molecule type" value="Genomic_DNA"/>
</dbReference>
<feature type="binding site" evidence="6">
    <location>
        <position position="58"/>
    </location>
    <ligand>
        <name>ATP</name>
        <dbReference type="ChEBI" id="CHEBI:30616"/>
    </ligand>
</feature>